<comment type="pathway">
    <text evidence="2">Protein modification; protein glycosylation.</text>
</comment>
<dbReference type="Pfam" id="PF09261">
    <property type="entry name" value="Alpha-mann_mid"/>
    <property type="match status" value="1"/>
</dbReference>
<keyword evidence="10" id="KW-1133">Transmembrane helix</keyword>
<dbReference type="Pfam" id="PF01074">
    <property type="entry name" value="Glyco_hydro_38N"/>
    <property type="match status" value="1"/>
</dbReference>
<dbReference type="GO" id="GO:0000139">
    <property type="term" value="C:Golgi membrane"/>
    <property type="evidence" value="ECO:0007669"/>
    <property type="project" value="UniProtKB-SubCell"/>
</dbReference>
<evidence type="ECO:0000256" key="14">
    <source>
        <dbReference type="ARBA" id="ARBA00023295"/>
    </source>
</evidence>
<dbReference type="FunFam" id="2.70.98.30:FF:000002">
    <property type="entry name" value="Alpha-mannosidase"/>
    <property type="match status" value="1"/>
</dbReference>
<dbReference type="InterPro" id="IPR011330">
    <property type="entry name" value="Glyco_hydro/deAcase_b/a-brl"/>
</dbReference>
<dbReference type="InterPro" id="IPR000602">
    <property type="entry name" value="Glyco_hydro_38_N"/>
</dbReference>
<dbReference type="Gene3D" id="2.60.40.1360">
    <property type="match status" value="1"/>
</dbReference>
<evidence type="ECO:0000259" key="18">
    <source>
        <dbReference type="SMART" id="SM00872"/>
    </source>
</evidence>
<evidence type="ECO:0000256" key="4">
    <source>
        <dbReference type="ARBA" id="ARBA00011748"/>
    </source>
</evidence>
<evidence type="ECO:0000256" key="2">
    <source>
        <dbReference type="ARBA" id="ARBA00004922"/>
    </source>
</evidence>
<keyword evidence="12" id="KW-0472">Membrane</keyword>
<comment type="similarity">
    <text evidence="3 17">Belongs to the glycosyl hydrolase 38 family.</text>
</comment>
<proteinExistence type="inferred from homology"/>
<dbReference type="InterPro" id="IPR028995">
    <property type="entry name" value="Glyco_hydro_57/38_cen_sf"/>
</dbReference>
<keyword evidence="11" id="KW-0333">Golgi apparatus</keyword>
<keyword evidence="20" id="KW-1185">Reference proteome</keyword>
<evidence type="ECO:0000256" key="7">
    <source>
        <dbReference type="ARBA" id="ARBA00022801"/>
    </source>
</evidence>
<name>A0ABD1FBG7_HYPHA</name>
<comment type="catalytic activity">
    <reaction evidence="16">
        <text>N(4)-{beta-D-GlcNAc-(1-&gt;2)-alpha-D-Man-(1-&gt;3)-[alpha-D-Man-(1-&gt;3)-[alpha-D-Man-(1-&gt;6)]-alpha-D-Man-(1-&gt;6)]-beta-D-Man-(1-&gt;4)-beta-D-GlcNAc-(1-&gt;4)-beta-D-GlcNAc}-L-asparaginyl-[protein] + 2 H2O = 2 alpha-D-mannopyranose + an N(4)-{beta-D-GlcNAc-(1-&gt;2)-alpha-D-Man-(1-&gt;3)-[alpha-D-Man-(1-&gt;6)]-beta-D-Man-(1-&gt;4)-beta-D-GlcNAc-(1-&gt;4)-beta-D-GlcNAc}-L-asparaginyl-[protein]</text>
        <dbReference type="Rhea" id="RHEA:56052"/>
        <dbReference type="Rhea" id="RHEA-COMP:14368"/>
        <dbReference type="Rhea" id="RHEA-COMP:14369"/>
        <dbReference type="ChEBI" id="CHEBI:15377"/>
        <dbReference type="ChEBI" id="CHEBI:28729"/>
        <dbReference type="ChEBI" id="CHEBI:60615"/>
        <dbReference type="ChEBI" id="CHEBI:60625"/>
        <dbReference type="EC" id="3.2.1.114"/>
    </reaction>
</comment>
<keyword evidence="13" id="KW-1015">Disulfide bond</keyword>
<evidence type="ECO:0000256" key="10">
    <source>
        <dbReference type="ARBA" id="ARBA00022989"/>
    </source>
</evidence>
<dbReference type="EC" id="3.2.1.-" evidence="17"/>
<keyword evidence="7 17" id="KW-0378">Hydrolase</keyword>
<evidence type="ECO:0000313" key="20">
    <source>
        <dbReference type="Proteomes" id="UP001566132"/>
    </source>
</evidence>
<evidence type="ECO:0000256" key="11">
    <source>
        <dbReference type="ARBA" id="ARBA00023034"/>
    </source>
</evidence>
<dbReference type="Gene3D" id="2.60.40.1180">
    <property type="entry name" value="Golgi alpha-mannosidase II"/>
    <property type="match status" value="1"/>
</dbReference>
<evidence type="ECO:0000256" key="16">
    <source>
        <dbReference type="ARBA" id="ARBA00093232"/>
    </source>
</evidence>
<evidence type="ECO:0000256" key="5">
    <source>
        <dbReference type="ARBA" id="ARBA00022692"/>
    </source>
</evidence>
<keyword evidence="6 17" id="KW-0479">Metal-binding</keyword>
<evidence type="ECO:0000256" key="12">
    <source>
        <dbReference type="ARBA" id="ARBA00023136"/>
    </source>
</evidence>
<dbReference type="CDD" id="cd10809">
    <property type="entry name" value="GH38N_AMII_GMII_SfManIII_like"/>
    <property type="match status" value="1"/>
</dbReference>
<protein>
    <recommendedName>
        <fullName evidence="17">Alpha-mannosidase</fullName>
        <ecNumber evidence="17">3.2.1.-</ecNumber>
    </recommendedName>
</protein>
<dbReference type="GO" id="GO:0004572">
    <property type="term" value="F:mannosyl-oligosaccharide 1,3-1,6-alpha-mannosidase activity"/>
    <property type="evidence" value="ECO:0007669"/>
    <property type="project" value="UniProtKB-EC"/>
</dbReference>
<dbReference type="AlphaFoldDB" id="A0ABD1FBG7"/>
<evidence type="ECO:0000256" key="9">
    <source>
        <dbReference type="ARBA" id="ARBA00022968"/>
    </source>
</evidence>
<dbReference type="GO" id="GO:0046872">
    <property type="term" value="F:metal ion binding"/>
    <property type="evidence" value="ECO:0007669"/>
    <property type="project" value="UniProtKB-KW"/>
</dbReference>
<keyword evidence="5" id="KW-0812">Transmembrane</keyword>
<dbReference type="Gene3D" id="2.70.98.30">
    <property type="entry name" value="Golgi alpha-mannosidase II, domain 4"/>
    <property type="match status" value="1"/>
</dbReference>
<dbReference type="PANTHER" id="PTHR11607:SF3">
    <property type="entry name" value="LYSOSOMAL ALPHA-MANNOSIDASE"/>
    <property type="match status" value="1"/>
</dbReference>
<comment type="function">
    <text evidence="15">Catalyzes the first committed step in the biosynthesis of complex N-glycans. It controls conversion of high mannose to complex N-glycans; the final hydrolytic step in the N-glycan maturation pathway.</text>
</comment>
<dbReference type="SUPFAM" id="SSF88713">
    <property type="entry name" value="Glycoside hydrolase/deacetylase"/>
    <property type="match status" value="1"/>
</dbReference>
<dbReference type="SUPFAM" id="SSF88688">
    <property type="entry name" value="Families 57/38 glycoside transferase middle domain"/>
    <property type="match status" value="1"/>
</dbReference>
<evidence type="ECO:0000313" key="19">
    <source>
        <dbReference type="EMBL" id="KAL1514294.1"/>
    </source>
</evidence>
<dbReference type="InterPro" id="IPR011013">
    <property type="entry name" value="Gal_mutarotase_sf_dom"/>
</dbReference>
<reference evidence="19 20" key="1">
    <citation type="submission" date="2024-05" db="EMBL/GenBank/DDBJ databases">
        <title>Genetic variation in Jamaican populations of the coffee berry borer (Hypothenemus hampei).</title>
        <authorList>
            <person name="Errbii M."/>
            <person name="Myrie A."/>
        </authorList>
    </citation>
    <scope>NUCLEOTIDE SEQUENCE [LARGE SCALE GENOMIC DNA]</scope>
    <source>
        <strain evidence="19">JA-Hopewell-2020-01-JO</strain>
        <tissue evidence="19">Whole body</tissue>
    </source>
</reference>
<comment type="subunit">
    <text evidence="4">Homodimer; disulfide-linked.</text>
</comment>
<organism evidence="19 20">
    <name type="scientific">Hypothenemus hampei</name>
    <name type="common">Coffee berry borer</name>
    <dbReference type="NCBI Taxonomy" id="57062"/>
    <lineage>
        <taxon>Eukaryota</taxon>
        <taxon>Metazoa</taxon>
        <taxon>Ecdysozoa</taxon>
        <taxon>Arthropoda</taxon>
        <taxon>Hexapoda</taxon>
        <taxon>Insecta</taxon>
        <taxon>Pterygota</taxon>
        <taxon>Neoptera</taxon>
        <taxon>Endopterygota</taxon>
        <taxon>Coleoptera</taxon>
        <taxon>Polyphaga</taxon>
        <taxon>Cucujiformia</taxon>
        <taxon>Curculionidae</taxon>
        <taxon>Scolytinae</taxon>
        <taxon>Hypothenemus</taxon>
    </lineage>
</organism>
<dbReference type="InterPro" id="IPR037094">
    <property type="entry name" value="Glyco_hydro_38_cen_sf"/>
</dbReference>
<dbReference type="Gene3D" id="1.20.1270.50">
    <property type="entry name" value="Glycoside hydrolase family 38, central domain"/>
    <property type="match status" value="1"/>
</dbReference>
<evidence type="ECO:0000256" key="17">
    <source>
        <dbReference type="RuleBase" id="RU361199"/>
    </source>
</evidence>
<dbReference type="EMBL" id="JBDJPC010000002">
    <property type="protein sequence ID" value="KAL1514294.1"/>
    <property type="molecule type" value="Genomic_DNA"/>
</dbReference>
<evidence type="ECO:0000256" key="15">
    <source>
        <dbReference type="ARBA" id="ARBA00059516"/>
    </source>
</evidence>
<evidence type="ECO:0000256" key="8">
    <source>
        <dbReference type="ARBA" id="ARBA00022833"/>
    </source>
</evidence>
<keyword evidence="14 17" id="KW-0326">Glycosidase</keyword>
<dbReference type="InterPro" id="IPR013780">
    <property type="entry name" value="Glyco_hydro_b"/>
</dbReference>
<feature type="domain" description="Glycoside hydrolase family 38 central" evidence="18">
    <location>
        <begin position="491"/>
        <end position="578"/>
    </location>
</feature>
<keyword evidence="8 17" id="KW-0862">Zinc</keyword>
<accession>A0ABD1FBG7</accession>
<dbReference type="FunFam" id="1.20.1270.50:FF:000001">
    <property type="entry name" value="Alpha-mannosidase"/>
    <property type="match status" value="1"/>
</dbReference>
<evidence type="ECO:0000256" key="1">
    <source>
        <dbReference type="ARBA" id="ARBA00004323"/>
    </source>
</evidence>
<dbReference type="PANTHER" id="PTHR11607">
    <property type="entry name" value="ALPHA-MANNOSIDASE"/>
    <property type="match status" value="1"/>
</dbReference>
<gene>
    <name evidence="19" type="ORF">ABEB36_003573</name>
</gene>
<comment type="subcellular location">
    <subcellularLocation>
        <location evidence="1">Golgi apparatus membrane</location>
        <topology evidence="1">Single-pass type II membrane protein</topology>
    </subcellularLocation>
</comment>
<dbReference type="Pfam" id="PF07748">
    <property type="entry name" value="Glyco_hydro_38C"/>
    <property type="match status" value="1"/>
</dbReference>
<dbReference type="InterPro" id="IPR015341">
    <property type="entry name" value="Glyco_hydro_38_cen"/>
</dbReference>
<dbReference type="SUPFAM" id="SSF74650">
    <property type="entry name" value="Galactose mutarotase-like"/>
    <property type="match status" value="1"/>
</dbReference>
<evidence type="ECO:0000256" key="6">
    <source>
        <dbReference type="ARBA" id="ARBA00022723"/>
    </source>
</evidence>
<comment type="caution">
    <text evidence="19">The sequence shown here is derived from an EMBL/GenBank/DDBJ whole genome shotgun (WGS) entry which is preliminary data.</text>
</comment>
<sequence>MKLKRAVVIFGSLIMLLIVFTIYSTKEFVLFSPKKSNINQEFKDNQWLHFEDRIKQLEDDLSKHHNAVSEIQVAMQNILSSSVKERPVQEAIKNHKVEQENKEIPYSPLKCPFQINHKPKTDIQMLDLYNILTFDNPDGGAWKQGWRIEVDEQDWNAHNKLKVFVVPHSHNDPGWIRTLDEYYTMQTKHILNNMLQKLPVDPRRKFIWAEISFFSMWWNELEDESREIVKRLLKHNQLEIVTGGWVMNDEANSHYISIIHQLAEGHQWLKQNLNYTPVSHWSIDPFGMSLTQPIILKRGGFENMLIQRVHYSVKKELARTKQLEFRWRQLWDDTGDTDFFCHMMPFYGYDVPHTCGPDPKICCQFDFKRLPHHGLHCPWKVPPVPITDENVAERAALLLDQYRKKSKLFKTNVLIAPLGDDFRYDHVTEWDVQYNNYQKLFDYMNKNLKLHVQAQFGTLSDYFKAVRKEKALSEFPSLSGDFFTYADRDDHYWSGYYTSRPFYKRMDRVLLSYIRAAETIHALTHHSGKPGADWITDKLNGLEHLLISSRQALSLFQHHDGITGTAKDHVVIHYGKRLLQSIHNCQRVIQLCVNILLEGSGAQNSYQQDVTYYNLEEVWHSHNSLPERLQITIGLPHLPSKTIAIYNSLAFDRQEVVIFNINTPFIEVVDFQGKKVNCQVSPIFEYGSMSQTKYELMFIAQIPAFSTVSYTITTVYEENTPRETHFAKIKVYNQYGEINAPKGFDAEIYQSTEEFSFKNDRVSITFNKLGLLKAIKIGSKTIPVHLDFARYGVANRQADRSGAYLFLPDGEAVEIKIDSSILNIIEGPIASSVIVQLPYIIHKAILYKSSGADGLGLEIENIVDIQKTHNFELVMRLATNIDSKDDFFTDVNGYQVVRRRRFKKLPLQANYYPMPTKAYIEDNSTRLTILTSSPLGCSSLSSGKLEIMLDRRLNQDDNLGLGQGVLDNHPTKHIFRILLEKRKPQCAGIAHDHSAGFPTVSSTAASETLLNPLLKLIKSHDDEESNVNFYSPDFQLGLDMSIPTFKTNIFIEESHHTGLVVHRQFLDLCFLDETLMKQFPLSHGKVNLRLLFPHMQTNVLYKATLTFLKKENQLDIADDIEICPMEMKAFYI</sequence>
<dbReference type="InterPro" id="IPR050843">
    <property type="entry name" value="Glycosyl_Hydrlase_38"/>
</dbReference>
<evidence type="ECO:0000256" key="13">
    <source>
        <dbReference type="ARBA" id="ARBA00023157"/>
    </source>
</evidence>
<dbReference type="Gene3D" id="3.20.110.10">
    <property type="entry name" value="Glycoside hydrolase 38, N terminal domain"/>
    <property type="match status" value="1"/>
</dbReference>
<keyword evidence="9" id="KW-0735">Signal-anchor</keyword>
<dbReference type="InterPro" id="IPR027291">
    <property type="entry name" value="Glyco_hydro_38_N_sf"/>
</dbReference>
<dbReference type="Proteomes" id="UP001566132">
    <property type="component" value="Unassembled WGS sequence"/>
</dbReference>
<dbReference type="InterPro" id="IPR011682">
    <property type="entry name" value="Glyco_hydro_38_C"/>
</dbReference>
<comment type="cofactor">
    <cofactor evidence="17">
        <name>Zn(2+)</name>
        <dbReference type="ChEBI" id="CHEBI:29105"/>
    </cofactor>
    <text evidence="17">Binds 1 zinc ion per subunit.</text>
</comment>
<dbReference type="SMART" id="SM00872">
    <property type="entry name" value="Alpha-mann_mid"/>
    <property type="match status" value="1"/>
</dbReference>
<dbReference type="FunFam" id="3.20.110.10:FF:000003">
    <property type="entry name" value="Alpha-mannosidase"/>
    <property type="match status" value="1"/>
</dbReference>
<evidence type="ECO:0000256" key="3">
    <source>
        <dbReference type="ARBA" id="ARBA00009792"/>
    </source>
</evidence>